<reference evidence="1 2" key="1">
    <citation type="journal article" date="2014" name="PLoS Genet.">
        <title>Phylogenetically driven sequencing of extremely halophilic archaea reveals strategies for static and dynamic osmo-response.</title>
        <authorList>
            <person name="Becker E.A."/>
            <person name="Seitzer P.M."/>
            <person name="Tritt A."/>
            <person name="Larsen D."/>
            <person name="Krusor M."/>
            <person name="Yao A.I."/>
            <person name="Wu D."/>
            <person name="Madern D."/>
            <person name="Eisen J.A."/>
            <person name="Darling A.E."/>
            <person name="Facciotti M.T."/>
        </authorList>
    </citation>
    <scope>NUCLEOTIDE SEQUENCE [LARGE SCALE GENOMIC DNA]</scope>
    <source>
        <strain evidence="1 2">JCM 14624</strain>
    </source>
</reference>
<proteinExistence type="predicted"/>
<dbReference type="STRING" id="1227490.C479_11340"/>
<dbReference type="Proteomes" id="UP000011560">
    <property type="component" value="Unassembled WGS sequence"/>
</dbReference>
<name>M0BEY9_9EURY</name>
<organism evidence="1 2">
    <name type="scientific">Halovivax asiaticus JCM 14624</name>
    <dbReference type="NCBI Taxonomy" id="1227490"/>
    <lineage>
        <taxon>Archaea</taxon>
        <taxon>Methanobacteriati</taxon>
        <taxon>Methanobacteriota</taxon>
        <taxon>Stenosarchaea group</taxon>
        <taxon>Halobacteria</taxon>
        <taxon>Halobacteriales</taxon>
        <taxon>Natrialbaceae</taxon>
        <taxon>Halovivax</taxon>
    </lineage>
</organism>
<keyword evidence="2" id="KW-1185">Reference proteome</keyword>
<dbReference type="AlphaFoldDB" id="M0BEY9"/>
<evidence type="ECO:0000313" key="1">
    <source>
        <dbReference type="EMBL" id="ELZ09410.1"/>
    </source>
</evidence>
<sequence>MVTRSAMGVRETFADCVMVQGRDADETVTVTVPKEIADELELERGEPALWQCDEGGEFARVKRPNR</sequence>
<dbReference type="EMBL" id="AOIQ01000017">
    <property type="protein sequence ID" value="ELZ09410.1"/>
    <property type="molecule type" value="Genomic_DNA"/>
</dbReference>
<protein>
    <recommendedName>
        <fullName evidence="3">SpoVT-AbrB domain-containing protein</fullName>
    </recommendedName>
</protein>
<comment type="caution">
    <text evidence="1">The sequence shown here is derived from an EMBL/GenBank/DDBJ whole genome shotgun (WGS) entry which is preliminary data.</text>
</comment>
<evidence type="ECO:0000313" key="2">
    <source>
        <dbReference type="Proteomes" id="UP000011560"/>
    </source>
</evidence>
<gene>
    <name evidence="1" type="ORF">C479_11340</name>
</gene>
<evidence type="ECO:0008006" key="3">
    <source>
        <dbReference type="Google" id="ProtNLM"/>
    </source>
</evidence>
<accession>M0BEY9</accession>